<evidence type="ECO:0000256" key="1">
    <source>
        <dbReference type="ARBA" id="ARBA00022763"/>
    </source>
</evidence>
<feature type="non-terminal residue" evidence="7">
    <location>
        <position position="1"/>
    </location>
</feature>
<gene>
    <name evidence="7" type="ORF">METZ01_LOCUS441973</name>
</gene>
<dbReference type="GO" id="GO:0005524">
    <property type="term" value="F:ATP binding"/>
    <property type="evidence" value="ECO:0007669"/>
    <property type="project" value="InterPro"/>
</dbReference>
<reference evidence="7" key="1">
    <citation type="submission" date="2018-05" db="EMBL/GenBank/DDBJ databases">
        <authorList>
            <person name="Lanie J.A."/>
            <person name="Ng W.-L."/>
            <person name="Kazmierczak K.M."/>
            <person name="Andrzejewski T.M."/>
            <person name="Davidsen T.M."/>
            <person name="Wayne K.J."/>
            <person name="Tettelin H."/>
            <person name="Glass J.I."/>
            <person name="Rusch D."/>
            <person name="Podicherti R."/>
            <person name="Tsui H.-C.T."/>
            <person name="Winkler M.E."/>
        </authorList>
    </citation>
    <scope>NUCLEOTIDE SEQUENCE</scope>
</reference>
<dbReference type="EMBL" id="UINC01180096">
    <property type="protein sequence ID" value="SVD89119.1"/>
    <property type="molecule type" value="Genomic_DNA"/>
</dbReference>
<evidence type="ECO:0000256" key="2">
    <source>
        <dbReference type="ARBA" id="ARBA00022801"/>
    </source>
</evidence>
<keyword evidence="3" id="KW-0347">Helicase</keyword>
<dbReference type="PANTHER" id="PTHR47964">
    <property type="entry name" value="ATP-DEPENDENT DNA HELICASE HOMOLOG RECG, CHLOROPLASTIC"/>
    <property type="match status" value="1"/>
</dbReference>
<dbReference type="Pfam" id="PF00270">
    <property type="entry name" value="DEAD"/>
    <property type="match status" value="1"/>
</dbReference>
<dbReference type="PANTHER" id="PTHR47964:SF1">
    <property type="entry name" value="ATP-DEPENDENT DNA HELICASE HOMOLOG RECG, CHLOROPLASTIC"/>
    <property type="match status" value="1"/>
</dbReference>
<keyword evidence="5" id="KW-0234">DNA repair</keyword>
<dbReference type="PROSITE" id="PS51192">
    <property type="entry name" value="HELICASE_ATP_BIND_1"/>
    <property type="match status" value="1"/>
</dbReference>
<keyword evidence="2" id="KW-0378">Hydrolase</keyword>
<dbReference type="GO" id="GO:0006281">
    <property type="term" value="P:DNA repair"/>
    <property type="evidence" value="ECO:0007669"/>
    <property type="project" value="UniProtKB-KW"/>
</dbReference>
<sequence>GYIRKILPLNEEVTISGKINYFNKKYQITNPKYISKDNSLIAKIHTKYSLTEGISEKIYYKIIDQILKNLPTLTEWLDKKILNKFNNESWNESIIKLHDPKNIGNFKSDFYRRLAFDEILASFLISSEIRKKIKKIKKKSKKFSQQPFITTIKKLNFNLTNDQNNTLKEINNDLSSKTKMFRLLQGDVGSGKTIVALISALNAIESGFQVALMAPTEILAMQHYKLAKNLFSKKINLEILSSKTDYVKKKKIHREISNKK</sequence>
<dbReference type="GO" id="GO:0003677">
    <property type="term" value="F:DNA binding"/>
    <property type="evidence" value="ECO:0007669"/>
    <property type="project" value="UniProtKB-KW"/>
</dbReference>
<dbReference type="InterPro" id="IPR011545">
    <property type="entry name" value="DEAD/DEAH_box_helicase_dom"/>
</dbReference>
<keyword evidence="3" id="KW-0547">Nucleotide-binding</keyword>
<organism evidence="7">
    <name type="scientific">marine metagenome</name>
    <dbReference type="NCBI Taxonomy" id="408172"/>
    <lineage>
        <taxon>unclassified sequences</taxon>
        <taxon>metagenomes</taxon>
        <taxon>ecological metagenomes</taxon>
    </lineage>
</organism>
<evidence type="ECO:0000259" key="6">
    <source>
        <dbReference type="PROSITE" id="PS51192"/>
    </source>
</evidence>
<dbReference type="GO" id="GO:0003678">
    <property type="term" value="F:DNA helicase activity"/>
    <property type="evidence" value="ECO:0007669"/>
    <property type="project" value="TreeGrafter"/>
</dbReference>
<dbReference type="InterPro" id="IPR047112">
    <property type="entry name" value="RecG/Mfd"/>
</dbReference>
<feature type="domain" description="Helicase ATP-binding" evidence="6">
    <location>
        <begin position="173"/>
        <end position="260"/>
    </location>
</feature>
<dbReference type="CDD" id="cd04488">
    <property type="entry name" value="RecG_wedge_OBF"/>
    <property type="match status" value="1"/>
</dbReference>
<evidence type="ECO:0000256" key="4">
    <source>
        <dbReference type="ARBA" id="ARBA00023125"/>
    </source>
</evidence>
<accession>A0A382Z1P3</accession>
<protein>
    <recommendedName>
        <fullName evidence="6">Helicase ATP-binding domain-containing protein</fullName>
    </recommendedName>
</protein>
<keyword evidence="1" id="KW-0227">DNA damage</keyword>
<dbReference type="GO" id="GO:0016787">
    <property type="term" value="F:hydrolase activity"/>
    <property type="evidence" value="ECO:0007669"/>
    <property type="project" value="UniProtKB-KW"/>
</dbReference>
<name>A0A382Z1P3_9ZZZZ</name>
<proteinExistence type="predicted"/>
<dbReference type="InterPro" id="IPR012340">
    <property type="entry name" value="NA-bd_OB-fold"/>
</dbReference>
<evidence type="ECO:0000313" key="7">
    <source>
        <dbReference type="EMBL" id="SVD89119.1"/>
    </source>
</evidence>
<dbReference type="InterPro" id="IPR014001">
    <property type="entry name" value="Helicase_ATP-bd"/>
</dbReference>
<dbReference type="SUPFAM" id="SSF50249">
    <property type="entry name" value="Nucleic acid-binding proteins"/>
    <property type="match status" value="1"/>
</dbReference>
<dbReference type="InterPro" id="IPR027417">
    <property type="entry name" value="P-loop_NTPase"/>
</dbReference>
<keyword evidence="4" id="KW-0238">DNA-binding</keyword>
<keyword evidence="3" id="KW-0067">ATP-binding</keyword>
<dbReference type="SUPFAM" id="SSF52540">
    <property type="entry name" value="P-loop containing nucleoside triphosphate hydrolases"/>
    <property type="match status" value="1"/>
</dbReference>
<dbReference type="AlphaFoldDB" id="A0A382Z1P3"/>
<feature type="non-terminal residue" evidence="7">
    <location>
        <position position="260"/>
    </location>
</feature>
<evidence type="ECO:0000256" key="3">
    <source>
        <dbReference type="ARBA" id="ARBA00022806"/>
    </source>
</evidence>
<evidence type="ECO:0000256" key="5">
    <source>
        <dbReference type="ARBA" id="ARBA00023204"/>
    </source>
</evidence>
<dbReference type="Gene3D" id="3.40.50.300">
    <property type="entry name" value="P-loop containing nucleotide triphosphate hydrolases"/>
    <property type="match status" value="1"/>
</dbReference>